<keyword evidence="1" id="KW-0472">Membrane</keyword>
<dbReference type="OrthoDB" id="9789229at2"/>
<sequence length="300" mass="33994">MIAGYLLTDIALFFLVYSVIGWVTEVIYQAVSKGLVVNRGFLNGPVCPIYGFGSLFVILLVKALGLDYSSFSTDTEVFILGMLLSTMLELFGGYALLKIFHARWWDYSTKPFNYHGYICLEFSIIWGFGILVVVRKIHPFVEIVFGGLTNSTIGLVLVFIAYVVFVTDFGVSVLITLGLNKRITRLDDMQKSMTEFSDSLSTKIGEDALSAMEKVDTYKVQSALLEAEIRDATADRRVEVSQELVDMKHDYEIAKEEFYKKMRKTKFFGTGRIFKSYPDLKLVNHGEIVDKIKETLKYKA</sequence>
<keyword evidence="3" id="KW-1185">Reference proteome</keyword>
<reference evidence="3" key="1">
    <citation type="submission" date="2016-05" db="EMBL/GenBank/DDBJ databases">
        <authorList>
            <person name="Holder M.E."/>
            <person name="Ajami N.J."/>
            <person name="Petrosino J.F."/>
        </authorList>
    </citation>
    <scope>NUCLEOTIDE SEQUENCE [LARGE SCALE GENOMIC DNA]</scope>
    <source>
        <strain evidence="3">ATCC 700696</strain>
    </source>
</reference>
<feature type="transmembrane region" description="Helical" evidence="1">
    <location>
        <begin position="112"/>
        <end position="133"/>
    </location>
</feature>
<dbReference type="RefSeq" id="WP_094234334.1">
    <property type="nucleotide sequence ID" value="NZ_CP016199.1"/>
</dbReference>
<dbReference type="InterPro" id="IPR010540">
    <property type="entry name" value="CmpB_TMEM229"/>
</dbReference>
<feature type="transmembrane region" description="Helical" evidence="1">
    <location>
        <begin position="40"/>
        <end position="65"/>
    </location>
</feature>
<feature type="transmembrane region" description="Helical" evidence="1">
    <location>
        <begin position="6"/>
        <end position="28"/>
    </location>
</feature>
<feature type="transmembrane region" description="Helical" evidence="1">
    <location>
        <begin position="77"/>
        <end position="100"/>
    </location>
</feature>
<evidence type="ECO:0000256" key="1">
    <source>
        <dbReference type="SAM" id="Phobius"/>
    </source>
</evidence>
<dbReference type="AlphaFoldDB" id="A0A223ASY8"/>
<dbReference type="Proteomes" id="UP000214689">
    <property type="component" value="Chromosome"/>
</dbReference>
<organism evidence="2 3">
    <name type="scientific">Mogibacterium pumilum</name>
    <dbReference type="NCBI Taxonomy" id="86332"/>
    <lineage>
        <taxon>Bacteria</taxon>
        <taxon>Bacillati</taxon>
        <taxon>Bacillota</taxon>
        <taxon>Clostridia</taxon>
        <taxon>Peptostreptococcales</taxon>
        <taxon>Anaerovoracaceae</taxon>
        <taxon>Mogibacterium</taxon>
    </lineage>
</organism>
<keyword evidence="1" id="KW-1133">Transmembrane helix</keyword>
<evidence type="ECO:0000313" key="3">
    <source>
        <dbReference type="Proteomes" id="UP000214689"/>
    </source>
</evidence>
<dbReference type="EMBL" id="CP016199">
    <property type="protein sequence ID" value="ASS38096.1"/>
    <property type="molecule type" value="Genomic_DNA"/>
</dbReference>
<dbReference type="Pfam" id="PF06541">
    <property type="entry name" value="ABC_trans_CmpB"/>
    <property type="match status" value="1"/>
</dbReference>
<evidence type="ECO:0008006" key="4">
    <source>
        <dbReference type="Google" id="ProtNLM"/>
    </source>
</evidence>
<protein>
    <recommendedName>
        <fullName evidence="4">ABC transporter permease</fullName>
    </recommendedName>
</protein>
<name>A0A223ASY8_9FIRM</name>
<accession>A0A223ASY8</accession>
<keyword evidence="1" id="KW-0812">Transmembrane</keyword>
<gene>
    <name evidence="2" type="ORF">AXF17_06535</name>
</gene>
<proteinExistence type="predicted"/>
<evidence type="ECO:0000313" key="2">
    <source>
        <dbReference type="EMBL" id="ASS38096.1"/>
    </source>
</evidence>
<feature type="transmembrane region" description="Helical" evidence="1">
    <location>
        <begin position="153"/>
        <end position="179"/>
    </location>
</feature>